<evidence type="ECO:0000259" key="3">
    <source>
        <dbReference type="Pfam" id="PF00823"/>
    </source>
</evidence>
<dbReference type="InterPro" id="IPR038332">
    <property type="entry name" value="PPE_sf"/>
</dbReference>
<feature type="compositionally biased region" description="Pro residues" evidence="2">
    <location>
        <begin position="213"/>
        <end position="224"/>
    </location>
</feature>
<dbReference type="Proteomes" id="UP001165042">
    <property type="component" value="Unassembled WGS sequence"/>
</dbReference>
<feature type="compositionally biased region" description="Gly residues" evidence="2">
    <location>
        <begin position="291"/>
        <end position="303"/>
    </location>
</feature>
<feature type="region of interest" description="Disordered" evidence="2">
    <location>
        <begin position="349"/>
        <end position="383"/>
    </location>
</feature>
<protein>
    <recommendedName>
        <fullName evidence="3">PPE domain-containing protein</fullName>
    </recommendedName>
</protein>
<comment type="similarity">
    <text evidence="1">Belongs to the mycobacterial PPE family.</text>
</comment>
<feature type="domain" description="PPE" evidence="3">
    <location>
        <begin position="53"/>
        <end position="147"/>
    </location>
</feature>
<dbReference type="EMBL" id="BSSD01000004">
    <property type="protein sequence ID" value="GLW92447.1"/>
    <property type="molecule type" value="Genomic_DNA"/>
</dbReference>
<evidence type="ECO:0000313" key="5">
    <source>
        <dbReference type="Proteomes" id="UP001165042"/>
    </source>
</evidence>
<feature type="region of interest" description="Disordered" evidence="2">
    <location>
        <begin position="202"/>
        <end position="303"/>
    </location>
</feature>
<dbReference type="RefSeq" id="WP_285611021.1">
    <property type="nucleotide sequence ID" value="NZ_BSSD01000004.1"/>
</dbReference>
<dbReference type="Gene3D" id="1.20.1260.20">
    <property type="entry name" value="PPE superfamily"/>
    <property type="match status" value="1"/>
</dbReference>
<dbReference type="Pfam" id="PF00823">
    <property type="entry name" value="PPE"/>
    <property type="match status" value="1"/>
</dbReference>
<comment type="caution">
    <text evidence="4">The sequence shown here is derived from an EMBL/GenBank/DDBJ whole genome shotgun (WGS) entry which is preliminary data.</text>
</comment>
<reference evidence="4" key="1">
    <citation type="submission" date="2023-02" db="EMBL/GenBank/DDBJ databases">
        <title>Actinokineospora globicatena NBRC 15670.</title>
        <authorList>
            <person name="Ichikawa N."/>
            <person name="Sato H."/>
            <person name="Tonouchi N."/>
        </authorList>
    </citation>
    <scope>NUCLEOTIDE SEQUENCE</scope>
    <source>
        <strain evidence="4">NBRC 15670</strain>
    </source>
</reference>
<name>A0A9W6V8L1_9PSEU</name>
<dbReference type="AlphaFoldDB" id="A0A9W6V8L1"/>
<feature type="compositionally biased region" description="Gly residues" evidence="2">
    <location>
        <begin position="255"/>
        <end position="265"/>
    </location>
</feature>
<proteinExistence type="inferred from homology"/>
<evidence type="ECO:0000256" key="2">
    <source>
        <dbReference type="SAM" id="MobiDB-lite"/>
    </source>
</evidence>
<sequence>MAGHHAYSDDHEPTAKQRRDKEGRKRNKELDDFRQVNWDHYDHATLYNMVMKAEPGLLAERAGQWSDLSKRIAGTTGHVQNILQGLLGTWRGPAAKSAAESNTRLTQWAGEAAHTTDRIGEGLSNFAGAVIDAQQRMPEPVFYYAQRHFESGYDIKVDRDPSDAILLKALAEDQQPSATQHAEAKAKAVQVMKAFATESHDVRSTLPDYPSTAPAPRPGAPEPVPTITYTAMPEHEKWPPSKPPTTTTPPPEDPGGPGKPGGPDGPGVSHVPDSGTDVSNYNPTTSPTTGYGPGATGYGPGGGQAGGSVGGGFGGAFGGRTGSDAVPRGGALSGVGGLGGGRAGGGFAEGAPGRAGAAGGGMYPPMGGGAGAQGEEDSEHKNRYVEGMDFFDDLPPAYPPVFGA</sequence>
<feature type="compositionally biased region" description="Pro residues" evidence="2">
    <location>
        <begin position="240"/>
        <end position="254"/>
    </location>
</feature>
<dbReference type="InterPro" id="IPR000030">
    <property type="entry name" value="PPE_dom"/>
</dbReference>
<feature type="region of interest" description="Disordered" evidence="2">
    <location>
        <begin position="1"/>
        <end position="28"/>
    </location>
</feature>
<accession>A0A9W6V8L1</accession>
<organism evidence="4 5">
    <name type="scientific">Actinokineospora globicatena</name>
    <dbReference type="NCBI Taxonomy" id="103729"/>
    <lineage>
        <taxon>Bacteria</taxon>
        <taxon>Bacillati</taxon>
        <taxon>Actinomycetota</taxon>
        <taxon>Actinomycetes</taxon>
        <taxon>Pseudonocardiales</taxon>
        <taxon>Pseudonocardiaceae</taxon>
        <taxon>Actinokineospora</taxon>
    </lineage>
</organism>
<dbReference type="SUPFAM" id="SSF140459">
    <property type="entry name" value="PE/PPE dimer-like"/>
    <property type="match status" value="1"/>
</dbReference>
<evidence type="ECO:0000313" key="4">
    <source>
        <dbReference type="EMBL" id="GLW92447.1"/>
    </source>
</evidence>
<feature type="compositionally biased region" description="Gly residues" evidence="2">
    <location>
        <begin position="356"/>
        <end position="372"/>
    </location>
</feature>
<keyword evidence="5" id="KW-1185">Reference proteome</keyword>
<evidence type="ECO:0000256" key="1">
    <source>
        <dbReference type="ARBA" id="ARBA00010652"/>
    </source>
</evidence>
<gene>
    <name evidence="4" type="ORF">Aglo03_32630</name>
</gene>